<evidence type="ECO:0000256" key="1">
    <source>
        <dbReference type="SAM" id="MobiDB-lite"/>
    </source>
</evidence>
<proteinExistence type="predicted"/>
<dbReference type="Proteomes" id="UP001279734">
    <property type="component" value="Unassembled WGS sequence"/>
</dbReference>
<dbReference type="PANTHER" id="PTHR37182:SF2">
    <property type="entry name" value="F24J8.11 PROTEIN"/>
    <property type="match status" value="1"/>
</dbReference>
<keyword evidence="3" id="KW-1185">Reference proteome</keyword>
<evidence type="ECO:0000313" key="3">
    <source>
        <dbReference type="Proteomes" id="UP001279734"/>
    </source>
</evidence>
<reference evidence="2" key="1">
    <citation type="submission" date="2023-05" db="EMBL/GenBank/DDBJ databases">
        <title>Nepenthes gracilis genome sequencing.</title>
        <authorList>
            <person name="Fukushima K."/>
        </authorList>
    </citation>
    <scope>NUCLEOTIDE SEQUENCE</scope>
    <source>
        <strain evidence="2">SING2019-196</strain>
    </source>
</reference>
<accession>A0AAD3TFC1</accession>
<feature type="compositionally biased region" description="Basic and acidic residues" evidence="1">
    <location>
        <begin position="117"/>
        <end position="134"/>
    </location>
</feature>
<feature type="region of interest" description="Disordered" evidence="1">
    <location>
        <begin position="78"/>
        <end position="134"/>
    </location>
</feature>
<evidence type="ECO:0000313" key="2">
    <source>
        <dbReference type="EMBL" id="GMH28600.1"/>
    </source>
</evidence>
<dbReference type="PANTHER" id="PTHR37182">
    <property type="entry name" value="F24J8.11 PROTEIN"/>
    <property type="match status" value="1"/>
</dbReference>
<name>A0AAD3TFC1_NEPGR</name>
<dbReference type="AlphaFoldDB" id="A0AAD3TFC1"/>
<organism evidence="2 3">
    <name type="scientific">Nepenthes gracilis</name>
    <name type="common">Slender pitcher plant</name>
    <dbReference type="NCBI Taxonomy" id="150966"/>
    <lineage>
        <taxon>Eukaryota</taxon>
        <taxon>Viridiplantae</taxon>
        <taxon>Streptophyta</taxon>
        <taxon>Embryophyta</taxon>
        <taxon>Tracheophyta</taxon>
        <taxon>Spermatophyta</taxon>
        <taxon>Magnoliopsida</taxon>
        <taxon>eudicotyledons</taxon>
        <taxon>Gunneridae</taxon>
        <taxon>Pentapetalae</taxon>
        <taxon>Caryophyllales</taxon>
        <taxon>Nepenthaceae</taxon>
        <taxon>Nepenthes</taxon>
    </lineage>
</organism>
<feature type="region of interest" description="Disordered" evidence="1">
    <location>
        <begin position="21"/>
        <end position="54"/>
    </location>
</feature>
<protein>
    <submittedName>
        <fullName evidence="2">Uncharacterized protein</fullName>
    </submittedName>
</protein>
<comment type="caution">
    <text evidence="2">The sequence shown here is derived from an EMBL/GenBank/DDBJ whole genome shotgun (WGS) entry which is preliminary data.</text>
</comment>
<feature type="compositionally biased region" description="Low complexity" evidence="1">
    <location>
        <begin position="21"/>
        <end position="39"/>
    </location>
</feature>
<dbReference type="EMBL" id="BSYO01000034">
    <property type="protein sequence ID" value="GMH28600.1"/>
    <property type="molecule type" value="Genomic_DNA"/>
</dbReference>
<gene>
    <name evidence="2" type="ORF">Nepgr_030443</name>
</gene>
<sequence length="134" mass="14236">MMGAMAHAFAQAVPAATSTPMISSLSRSSSPSLHFHISSPCRKGSAHSSSRSTSCLQRRSIALGLAAAVLGMTVNRDEQSAWAAARRPPPAPPAEKKDPSVSGLQAKILASKKRKETMKEAIAKQREMGKRINQ</sequence>